<evidence type="ECO:0000259" key="3">
    <source>
        <dbReference type="PROSITE" id="PS50234"/>
    </source>
</evidence>
<reference evidence="4 5" key="1">
    <citation type="submission" date="2019-02" db="EMBL/GenBank/DDBJ databases">
        <title>Deep-cultivation of Planctomycetes and their phenomic and genomic characterization uncovers novel biology.</title>
        <authorList>
            <person name="Wiegand S."/>
            <person name="Jogler M."/>
            <person name="Boedeker C."/>
            <person name="Pinto D."/>
            <person name="Vollmers J."/>
            <person name="Rivas-Marin E."/>
            <person name="Kohn T."/>
            <person name="Peeters S.H."/>
            <person name="Heuer A."/>
            <person name="Rast P."/>
            <person name="Oberbeckmann S."/>
            <person name="Bunk B."/>
            <person name="Jeske O."/>
            <person name="Meyerdierks A."/>
            <person name="Storesund J.E."/>
            <person name="Kallscheuer N."/>
            <person name="Luecker S."/>
            <person name="Lage O.M."/>
            <person name="Pohl T."/>
            <person name="Merkel B.J."/>
            <person name="Hornburger P."/>
            <person name="Mueller R.-W."/>
            <person name="Bruemmer F."/>
            <person name="Labrenz M."/>
            <person name="Spormann A.M."/>
            <person name="Op den Camp H."/>
            <person name="Overmann J."/>
            <person name="Amann R."/>
            <person name="Jetten M.S.M."/>
            <person name="Mascher T."/>
            <person name="Medema M.H."/>
            <person name="Devos D.P."/>
            <person name="Kaster A.-K."/>
            <person name="Ovreas L."/>
            <person name="Rohde M."/>
            <person name="Galperin M.Y."/>
            <person name="Jogler C."/>
        </authorList>
    </citation>
    <scope>NUCLEOTIDE SEQUENCE [LARGE SCALE GENOMIC DNA]</scope>
    <source>
        <strain evidence="4 5">Pan44</strain>
    </source>
</reference>
<feature type="transmembrane region" description="Helical" evidence="2">
    <location>
        <begin position="84"/>
        <end position="103"/>
    </location>
</feature>
<feature type="compositionally biased region" description="Basic and acidic residues" evidence="1">
    <location>
        <begin position="1004"/>
        <end position="1014"/>
    </location>
</feature>
<keyword evidence="5" id="KW-1185">Reference proteome</keyword>
<dbReference type="InterPro" id="IPR029062">
    <property type="entry name" value="Class_I_gatase-like"/>
</dbReference>
<feature type="transmembrane region" description="Helical" evidence="2">
    <location>
        <begin position="28"/>
        <end position="47"/>
    </location>
</feature>
<dbReference type="SUPFAM" id="SSF53300">
    <property type="entry name" value="vWA-like"/>
    <property type="match status" value="2"/>
</dbReference>
<dbReference type="Pfam" id="PF13519">
    <property type="entry name" value="VWA_2"/>
    <property type="match status" value="1"/>
</dbReference>
<dbReference type="PROSITE" id="PS50234">
    <property type="entry name" value="VWFA"/>
    <property type="match status" value="1"/>
</dbReference>
<dbReference type="InParanoid" id="A0A517SDH0"/>
<feature type="domain" description="VWFA" evidence="3">
    <location>
        <begin position="115"/>
        <end position="255"/>
    </location>
</feature>
<evidence type="ECO:0000313" key="4">
    <source>
        <dbReference type="EMBL" id="QDT54157.1"/>
    </source>
</evidence>
<dbReference type="EMBL" id="CP036271">
    <property type="protein sequence ID" value="QDT54157.1"/>
    <property type="molecule type" value="Genomic_DNA"/>
</dbReference>
<evidence type="ECO:0000256" key="2">
    <source>
        <dbReference type="SAM" id="Phobius"/>
    </source>
</evidence>
<dbReference type="PANTHER" id="PTHR37947">
    <property type="entry name" value="BLL2462 PROTEIN"/>
    <property type="match status" value="1"/>
</dbReference>
<keyword evidence="2" id="KW-0812">Transmembrane</keyword>
<keyword evidence="2" id="KW-0472">Membrane</keyword>
<gene>
    <name evidence="4" type="ORF">Pan44_21840</name>
</gene>
<dbReference type="Pfam" id="PF00092">
    <property type="entry name" value="VWA"/>
    <property type="match status" value="1"/>
</dbReference>
<evidence type="ECO:0000256" key="1">
    <source>
        <dbReference type="SAM" id="MobiDB-lite"/>
    </source>
</evidence>
<proteinExistence type="predicted"/>
<protein>
    <submittedName>
        <fullName evidence="4">von Willebrand factor type A domain protein</fullName>
    </submittedName>
</protein>
<dbReference type="Gene3D" id="3.40.50.880">
    <property type="match status" value="2"/>
</dbReference>
<dbReference type="KEGG" id="ccos:Pan44_21840"/>
<organism evidence="4 5">
    <name type="scientific">Caulifigura coniformis</name>
    <dbReference type="NCBI Taxonomy" id="2527983"/>
    <lineage>
        <taxon>Bacteria</taxon>
        <taxon>Pseudomonadati</taxon>
        <taxon>Planctomycetota</taxon>
        <taxon>Planctomycetia</taxon>
        <taxon>Planctomycetales</taxon>
        <taxon>Planctomycetaceae</taxon>
        <taxon>Caulifigura</taxon>
    </lineage>
</organism>
<dbReference type="InterPro" id="IPR002035">
    <property type="entry name" value="VWF_A"/>
</dbReference>
<dbReference type="Gene3D" id="3.40.50.410">
    <property type="entry name" value="von Willebrand factor, type A domain"/>
    <property type="match status" value="1"/>
</dbReference>
<feature type="compositionally biased region" description="Pro residues" evidence="1">
    <location>
        <begin position="951"/>
        <end position="960"/>
    </location>
</feature>
<dbReference type="SMART" id="SM00327">
    <property type="entry name" value="VWA"/>
    <property type="match status" value="1"/>
</dbReference>
<feature type="compositionally biased region" description="Low complexity" evidence="1">
    <location>
        <begin position="961"/>
        <end position="973"/>
    </location>
</feature>
<dbReference type="RefSeq" id="WP_231754284.1">
    <property type="nucleotide sequence ID" value="NZ_CP036271.1"/>
</dbReference>
<dbReference type="SUPFAM" id="SSF52317">
    <property type="entry name" value="Class I glutamine amidotransferase-like"/>
    <property type="match status" value="1"/>
</dbReference>
<dbReference type="InterPro" id="IPR010768">
    <property type="entry name" value="GATase1-like"/>
</dbReference>
<feature type="region of interest" description="Disordered" evidence="1">
    <location>
        <begin position="930"/>
        <end position="1014"/>
    </location>
</feature>
<dbReference type="AlphaFoldDB" id="A0A517SDH0"/>
<feature type="compositionally biased region" description="Pro residues" evidence="1">
    <location>
        <begin position="974"/>
        <end position="986"/>
    </location>
</feature>
<dbReference type="CDD" id="cd00198">
    <property type="entry name" value="vWFA"/>
    <property type="match status" value="1"/>
</dbReference>
<feature type="transmembrane region" description="Helical" evidence="2">
    <location>
        <begin position="53"/>
        <end position="72"/>
    </location>
</feature>
<evidence type="ECO:0000313" key="5">
    <source>
        <dbReference type="Proteomes" id="UP000315700"/>
    </source>
</evidence>
<dbReference type="PANTHER" id="PTHR37947:SF2">
    <property type="entry name" value="VON WILLEBRAND FACTOR TYPE A"/>
    <property type="match status" value="1"/>
</dbReference>
<name>A0A517SDH0_9PLAN</name>
<keyword evidence="2" id="KW-1133">Transmembrane helix</keyword>
<accession>A0A517SDH0</accession>
<sequence length="1014" mass="111990">MKRRSILRTLFPETLFPSSRGPLNWRETIPLVAFLATYLAVILWLTLSRRVTFTYPWQLAWIGVSVWVWWMWRNGWSGLSRGRALSALICRLVLLGLFVALMAEPRSVRTRDSLAVVYAVDFSESIGPDAREQAAKFVAKAVSEKPQEDSVGLVAFGKNAAVEVPARQSFPLEGGQIVFNARIAADETNIEQALSLSAALLPEDTRGRIVLLSDGAETTGSLRPVLEELRTRGISVDVVPITYSYEKEVWVERLELPQSVKIGESYEASVVVSSLKAGKGKLQLTENGQPVGEPMPIEFQAGKNRFDLPLYLRSPGYYEYKATIILDENEDQLATNNTAVSYIFVEGEGKVLLVTDPVGRKEDWQSLRKAIIDGERAVEVVDAYSFPRDPLALMPYDCVIFCNVAHDAFDADQTQALHDAVYNQGTGFLMVGGQNSFGPGGYHRTLVEKILPVDMDISKKKILPKGALVIVLHTCEFPEGNTWAKRITKQAIKVLGSQDEVGVIDFEQGEQWVFKLAPASNYEEMATKVNAAAPGDMPAFAPTMEMGLRGLKDSDAAAKHMIIISDGDPQPPPPPLVQAFVDSQVTMSMVAIFPHGGQEVTLMRQVAESTGGRYYFPDDPNRLPGIFIKEAKTLKRTMIQNKEIQVAAGYPSPVLEGIDAAPKLGGYVLSTLKESPIVENVLYTTPEDAEEGDSDPVLAIWRYGLGTTAAFTSDLSPAWGKDWVNWEKYTAFVKQLMVRVSRVRKDGHLRMWSYMSGSEGVIMVEDFHPDETFMDVTAAVTGPGDQQRTIPLKQVGPRRYQATFPTWGAGLYQIQAVGQGGQERKDIVNGGFIVSYSPEYLKFTSNYEALREIVSTTKGQELTPAATKDEIYGRREPKSSSQPIFDWLLYGLAILIPIDVGLRRVQIDWRTIKGWFGMGRKQETTATMGALLKRKESVGSQLKTRSERPMPTRPAPPPGSSLPGQSPGMRTTAPKPPQSSSPPAKSPPSESTTSRLLDMKRKRQDGGDPPEKKS</sequence>
<dbReference type="Pfam" id="PF07090">
    <property type="entry name" value="GATase1_like"/>
    <property type="match status" value="1"/>
</dbReference>
<dbReference type="Proteomes" id="UP000315700">
    <property type="component" value="Chromosome"/>
</dbReference>
<dbReference type="InterPro" id="IPR036465">
    <property type="entry name" value="vWFA_dom_sf"/>
</dbReference>